<dbReference type="InterPro" id="IPR017907">
    <property type="entry name" value="Znf_RING_CS"/>
</dbReference>
<dbReference type="InterPro" id="IPR006575">
    <property type="entry name" value="RWD_dom"/>
</dbReference>
<dbReference type="PANTHER" id="PTHR11685">
    <property type="entry name" value="RBR FAMILY RING FINGER AND IBR DOMAIN-CONTAINING"/>
    <property type="match status" value="1"/>
</dbReference>
<dbReference type="CDD" id="cd23820">
    <property type="entry name" value="RWD_RNF14"/>
    <property type="match status" value="1"/>
</dbReference>
<evidence type="ECO:0000256" key="1">
    <source>
        <dbReference type="ARBA" id="ARBA00001798"/>
    </source>
</evidence>
<evidence type="ECO:0000256" key="9">
    <source>
        <dbReference type="ARBA" id="ARBA00022833"/>
    </source>
</evidence>
<evidence type="ECO:0000259" key="15">
    <source>
        <dbReference type="PROSITE" id="PS51873"/>
    </source>
</evidence>
<gene>
    <name evidence="16" type="ORF">EJ06DRAFT_533474</name>
</gene>
<dbReference type="FunFam" id="3.30.40.10:FF:000416">
    <property type="entry name" value="RBR-type E3 ubiquitin transferase"/>
    <property type="match status" value="1"/>
</dbReference>
<dbReference type="SUPFAM" id="SSF54495">
    <property type="entry name" value="UBC-like"/>
    <property type="match status" value="1"/>
</dbReference>
<comment type="similarity">
    <text evidence="10">Belongs to the RBR family. RNF14 subfamily.</text>
</comment>
<keyword evidence="4" id="KW-0808">Transferase</keyword>
<keyword evidence="6" id="KW-0677">Repeat</keyword>
<sequence length="498" mass="54958">MADDERAEELETIVAIYPELQIDEKDQFRFFLDIAVSPINPATISYPGSSGTDLDDENDRASAILHHLPPIKVDMTLPEGYPESNPPTVKLSDPSAWIPASKLKELEELATALWEDYGHSMIIFTYLDSLQQGAETAFDVPTTPTWALPTHDLGITLIAFNASSAQRIFDGETHDCGICLEPKPGRLSHRFNGCGHVFCRACLKDFYGDAITKGEVANVLCPDSTCGLRKIGPKRTRRTKRTIDPAELLAIGLDREAVQRYVDLKRKRKLEADKNMVYCPREWCQAPIKSAKYPPQPILEDISYASDTGDEGEAEPLAEAPVQPAPVPAEPATTTTAKEPPKPNKAPDDRLAICSKCQLAFCRVCKASWHGEYLYCLPRSAAELSAEDKASYDFVLLHTSPCPTCSVPAQKTYGCNHMICPQCETHFCYLCSMWLDPGDPYKHFSREDLPCQGHLWDAEDGNEEGAQFNGPRAFEAMAMAIAEAEAELDAQVGPGVES</sequence>
<evidence type="ECO:0000256" key="2">
    <source>
        <dbReference type="ARBA" id="ARBA00004906"/>
    </source>
</evidence>
<dbReference type="Pfam" id="PF22191">
    <property type="entry name" value="IBR_1"/>
    <property type="match status" value="1"/>
</dbReference>
<evidence type="ECO:0000256" key="7">
    <source>
        <dbReference type="ARBA" id="ARBA00022771"/>
    </source>
</evidence>
<evidence type="ECO:0000256" key="12">
    <source>
        <dbReference type="SAM" id="MobiDB-lite"/>
    </source>
</evidence>
<reference evidence="16" key="1">
    <citation type="journal article" date="2020" name="Stud. Mycol.">
        <title>101 Dothideomycetes genomes: a test case for predicting lifestyles and emergence of pathogens.</title>
        <authorList>
            <person name="Haridas S."/>
            <person name="Albert R."/>
            <person name="Binder M."/>
            <person name="Bloem J."/>
            <person name="Labutti K."/>
            <person name="Salamov A."/>
            <person name="Andreopoulos B."/>
            <person name="Baker S."/>
            <person name="Barry K."/>
            <person name="Bills G."/>
            <person name="Bluhm B."/>
            <person name="Cannon C."/>
            <person name="Castanera R."/>
            <person name="Culley D."/>
            <person name="Daum C."/>
            <person name="Ezra D."/>
            <person name="Gonzalez J."/>
            <person name="Henrissat B."/>
            <person name="Kuo A."/>
            <person name="Liang C."/>
            <person name="Lipzen A."/>
            <person name="Lutzoni F."/>
            <person name="Magnuson J."/>
            <person name="Mondo S."/>
            <person name="Nolan M."/>
            <person name="Ohm R."/>
            <person name="Pangilinan J."/>
            <person name="Park H.-J."/>
            <person name="Ramirez L."/>
            <person name="Alfaro M."/>
            <person name="Sun H."/>
            <person name="Tritt A."/>
            <person name="Yoshinaga Y."/>
            <person name="Zwiers L.-H."/>
            <person name="Turgeon B."/>
            <person name="Goodwin S."/>
            <person name="Spatafora J."/>
            <person name="Crous P."/>
            <person name="Grigoriev I."/>
        </authorList>
    </citation>
    <scope>NUCLEOTIDE SEQUENCE</scope>
    <source>
        <strain evidence="16">CBS 262.69</strain>
    </source>
</reference>
<evidence type="ECO:0000256" key="11">
    <source>
        <dbReference type="PROSITE-ProRule" id="PRU00175"/>
    </source>
</evidence>
<keyword evidence="7 11" id="KW-0863">Zinc-finger</keyword>
<dbReference type="PROSITE" id="PS50908">
    <property type="entry name" value="RWD"/>
    <property type="match status" value="1"/>
</dbReference>
<dbReference type="Proteomes" id="UP000799640">
    <property type="component" value="Unassembled WGS sequence"/>
</dbReference>
<dbReference type="Gene3D" id="1.20.120.1750">
    <property type="match status" value="1"/>
</dbReference>
<dbReference type="EC" id="2.3.2.31" evidence="3"/>
<dbReference type="Gene3D" id="3.30.40.10">
    <property type="entry name" value="Zinc/RING finger domain, C3HC4 (zinc finger)"/>
    <property type="match status" value="1"/>
</dbReference>
<dbReference type="InterPro" id="IPR047548">
    <property type="entry name" value="Rcat_RBR_RNF14"/>
</dbReference>
<accession>A0A6G1HMS6</accession>
<evidence type="ECO:0000256" key="6">
    <source>
        <dbReference type="ARBA" id="ARBA00022737"/>
    </source>
</evidence>
<dbReference type="GO" id="GO:0061630">
    <property type="term" value="F:ubiquitin protein ligase activity"/>
    <property type="evidence" value="ECO:0007669"/>
    <property type="project" value="UniProtKB-EC"/>
</dbReference>
<dbReference type="GO" id="GO:0008270">
    <property type="term" value="F:zinc ion binding"/>
    <property type="evidence" value="ECO:0007669"/>
    <property type="project" value="UniProtKB-KW"/>
</dbReference>
<feature type="domain" description="RWD" evidence="14">
    <location>
        <begin position="8"/>
        <end position="137"/>
    </location>
</feature>
<dbReference type="PROSITE" id="PS50089">
    <property type="entry name" value="ZF_RING_2"/>
    <property type="match status" value="1"/>
</dbReference>
<dbReference type="SUPFAM" id="SSF57850">
    <property type="entry name" value="RING/U-box"/>
    <property type="match status" value="2"/>
</dbReference>
<dbReference type="InterPro" id="IPR002867">
    <property type="entry name" value="IBR_dom"/>
</dbReference>
<evidence type="ECO:0000256" key="8">
    <source>
        <dbReference type="ARBA" id="ARBA00022786"/>
    </source>
</evidence>
<dbReference type="InterPro" id="IPR031127">
    <property type="entry name" value="E3_UB_ligase_RBR"/>
</dbReference>
<dbReference type="InterPro" id="IPR001841">
    <property type="entry name" value="Znf_RING"/>
</dbReference>
<dbReference type="PROSITE" id="PS51873">
    <property type="entry name" value="TRIAD"/>
    <property type="match status" value="1"/>
</dbReference>
<feature type="domain" description="RING-type" evidence="15">
    <location>
        <begin position="172"/>
        <end position="455"/>
    </location>
</feature>
<keyword evidence="9" id="KW-0862">Zinc</keyword>
<keyword evidence="8" id="KW-0833">Ubl conjugation pathway</keyword>
<feature type="domain" description="RING-type" evidence="13">
    <location>
        <begin position="176"/>
        <end position="222"/>
    </location>
</feature>
<dbReference type="GO" id="GO:0016567">
    <property type="term" value="P:protein ubiquitination"/>
    <property type="evidence" value="ECO:0007669"/>
    <property type="project" value="InterPro"/>
</dbReference>
<comment type="pathway">
    <text evidence="2">Protein modification; protein ubiquitination.</text>
</comment>
<dbReference type="InterPro" id="IPR013083">
    <property type="entry name" value="Znf_RING/FYVE/PHD"/>
</dbReference>
<dbReference type="SMART" id="SM00647">
    <property type="entry name" value="IBR"/>
    <property type="match status" value="1"/>
</dbReference>
<dbReference type="SMART" id="SM00591">
    <property type="entry name" value="RWD"/>
    <property type="match status" value="1"/>
</dbReference>
<dbReference type="AlphaFoldDB" id="A0A6G1HMS6"/>
<dbReference type="Pfam" id="PF05773">
    <property type="entry name" value="RWD"/>
    <property type="match status" value="1"/>
</dbReference>
<evidence type="ECO:0000256" key="3">
    <source>
        <dbReference type="ARBA" id="ARBA00012251"/>
    </source>
</evidence>
<name>A0A6G1HMS6_9PEZI</name>
<evidence type="ECO:0000259" key="13">
    <source>
        <dbReference type="PROSITE" id="PS50089"/>
    </source>
</evidence>
<feature type="region of interest" description="Disordered" evidence="12">
    <location>
        <begin position="302"/>
        <end position="345"/>
    </location>
</feature>
<dbReference type="InterPro" id="IPR044066">
    <property type="entry name" value="TRIAD_supradom"/>
</dbReference>
<keyword evidence="5" id="KW-0479">Metal-binding</keyword>
<proteinExistence type="inferred from homology"/>
<dbReference type="PROSITE" id="PS00518">
    <property type="entry name" value="ZF_RING_1"/>
    <property type="match status" value="1"/>
</dbReference>
<evidence type="ECO:0000256" key="5">
    <source>
        <dbReference type="ARBA" id="ARBA00022723"/>
    </source>
</evidence>
<dbReference type="InterPro" id="IPR016135">
    <property type="entry name" value="UBQ-conjugating_enzyme/RWD"/>
</dbReference>
<dbReference type="CDD" id="cd23134">
    <property type="entry name" value="RING-HC_ITT1-like"/>
    <property type="match status" value="1"/>
</dbReference>
<dbReference type="OrthoDB" id="1431934at2759"/>
<keyword evidence="17" id="KW-1185">Reference proteome</keyword>
<organism evidence="16 17">
    <name type="scientific">Trichodelitschia bisporula</name>
    <dbReference type="NCBI Taxonomy" id="703511"/>
    <lineage>
        <taxon>Eukaryota</taxon>
        <taxon>Fungi</taxon>
        <taxon>Dikarya</taxon>
        <taxon>Ascomycota</taxon>
        <taxon>Pezizomycotina</taxon>
        <taxon>Dothideomycetes</taxon>
        <taxon>Dothideomycetes incertae sedis</taxon>
        <taxon>Phaeotrichales</taxon>
        <taxon>Phaeotrichaceae</taxon>
        <taxon>Trichodelitschia</taxon>
    </lineage>
</organism>
<evidence type="ECO:0000256" key="10">
    <source>
        <dbReference type="ARBA" id="ARBA00044508"/>
    </source>
</evidence>
<protein>
    <recommendedName>
        <fullName evidence="3">RBR-type E3 ubiquitin transferase</fullName>
        <ecNumber evidence="3">2.3.2.31</ecNumber>
    </recommendedName>
</protein>
<comment type="catalytic activity">
    <reaction evidence="1">
        <text>[E2 ubiquitin-conjugating enzyme]-S-ubiquitinyl-L-cysteine + [acceptor protein]-L-lysine = [E2 ubiquitin-conjugating enzyme]-L-cysteine + [acceptor protein]-N(6)-ubiquitinyl-L-lysine.</text>
        <dbReference type="EC" id="2.3.2.31"/>
    </reaction>
</comment>
<evidence type="ECO:0000313" key="16">
    <source>
        <dbReference type="EMBL" id="KAF2397292.1"/>
    </source>
</evidence>
<evidence type="ECO:0000256" key="4">
    <source>
        <dbReference type="ARBA" id="ARBA00022679"/>
    </source>
</evidence>
<dbReference type="EMBL" id="ML996704">
    <property type="protein sequence ID" value="KAF2397292.1"/>
    <property type="molecule type" value="Genomic_DNA"/>
</dbReference>
<evidence type="ECO:0000313" key="17">
    <source>
        <dbReference type="Proteomes" id="UP000799640"/>
    </source>
</evidence>
<evidence type="ECO:0000259" key="14">
    <source>
        <dbReference type="PROSITE" id="PS50908"/>
    </source>
</evidence>
<dbReference type="CDD" id="cd20354">
    <property type="entry name" value="Rcat_RBR_RNF14"/>
    <property type="match status" value="1"/>
</dbReference>
<dbReference type="Gene3D" id="3.10.110.10">
    <property type="entry name" value="Ubiquitin Conjugating Enzyme"/>
    <property type="match status" value="1"/>
</dbReference>